<dbReference type="EC" id="2.6.1.9" evidence="12"/>
<dbReference type="CDD" id="cd00609">
    <property type="entry name" value="AAT_like"/>
    <property type="match status" value="1"/>
</dbReference>
<dbReference type="Gene3D" id="3.90.1150.10">
    <property type="entry name" value="Aspartate Aminotransferase, domain 1"/>
    <property type="match status" value="1"/>
</dbReference>
<evidence type="ECO:0000256" key="3">
    <source>
        <dbReference type="ARBA" id="ARBA00005189"/>
    </source>
</evidence>
<feature type="modified residue" description="N6-(pyridoxal phosphate)lysine" evidence="12">
    <location>
        <position position="206"/>
    </location>
</feature>
<comment type="pathway">
    <text evidence="2 12">Amino-acid biosynthesis; L-histidine biosynthesis; L-histidine from 5-phospho-alpha-D-ribose 1-diphosphate: step 7/9.</text>
</comment>
<dbReference type="HAMAP" id="MF_01023">
    <property type="entry name" value="HisC_aminotrans_2"/>
    <property type="match status" value="1"/>
</dbReference>
<evidence type="ECO:0000256" key="8">
    <source>
        <dbReference type="ARBA" id="ARBA00022679"/>
    </source>
</evidence>
<dbReference type="InterPro" id="IPR001917">
    <property type="entry name" value="Aminotrans_II_pyridoxalP_BS"/>
</dbReference>
<dbReference type="Proteomes" id="UP001055105">
    <property type="component" value="Unassembled WGS sequence"/>
</dbReference>
<dbReference type="InterPro" id="IPR004839">
    <property type="entry name" value="Aminotransferase_I/II_large"/>
</dbReference>
<accession>A0AA37KP45</accession>
<evidence type="ECO:0000256" key="9">
    <source>
        <dbReference type="ARBA" id="ARBA00022898"/>
    </source>
</evidence>
<evidence type="ECO:0000256" key="12">
    <source>
        <dbReference type="HAMAP-Rule" id="MF_01023"/>
    </source>
</evidence>
<dbReference type="RefSeq" id="WP_014776367.1">
    <property type="nucleotide sequence ID" value="NZ_AP025581.1"/>
</dbReference>
<dbReference type="Pfam" id="PF00155">
    <property type="entry name" value="Aminotran_1_2"/>
    <property type="match status" value="1"/>
</dbReference>
<dbReference type="EMBL" id="BQOL01000001">
    <property type="protein sequence ID" value="GKI19175.1"/>
    <property type="molecule type" value="Genomic_DNA"/>
</dbReference>
<evidence type="ECO:0000313" key="15">
    <source>
        <dbReference type="Proteomes" id="UP001055105"/>
    </source>
</evidence>
<comment type="pathway">
    <text evidence="3">Lipid metabolism.</text>
</comment>
<dbReference type="InterPro" id="IPR005861">
    <property type="entry name" value="HisP_aminotrans"/>
</dbReference>
<evidence type="ECO:0000256" key="2">
    <source>
        <dbReference type="ARBA" id="ARBA00005011"/>
    </source>
</evidence>
<keyword evidence="6 12" id="KW-0032">Aminotransferase</keyword>
<organism evidence="14 15">
    <name type="scientific">Alistipes finegoldii</name>
    <dbReference type="NCBI Taxonomy" id="214856"/>
    <lineage>
        <taxon>Bacteria</taxon>
        <taxon>Pseudomonadati</taxon>
        <taxon>Bacteroidota</taxon>
        <taxon>Bacteroidia</taxon>
        <taxon>Bacteroidales</taxon>
        <taxon>Rikenellaceae</taxon>
        <taxon>Alistipes</taxon>
    </lineage>
</organism>
<keyword evidence="10 12" id="KW-0368">Histidine biosynthesis</keyword>
<evidence type="ECO:0000259" key="13">
    <source>
        <dbReference type="Pfam" id="PF00155"/>
    </source>
</evidence>
<proteinExistence type="inferred from homology"/>
<keyword evidence="8 12" id="KW-0808">Transferase</keyword>
<comment type="similarity">
    <text evidence="4 12">Belongs to the class-II pyridoxal-phosphate-dependent aminotransferase family. Histidinol-phosphate aminotransferase subfamily.</text>
</comment>
<evidence type="ECO:0000256" key="7">
    <source>
        <dbReference type="ARBA" id="ARBA00022605"/>
    </source>
</evidence>
<dbReference type="InterPro" id="IPR015422">
    <property type="entry name" value="PyrdxlP-dep_Trfase_small"/>
</dbReference>
<evidence type="ECO:0000256" key="1">
    <source>
        <dbReference type="ARBA" id="ARBA00001933"/>
    </source>
</evidence>
<comment type="cofactor">
    <cofactor evidence="1 12">
        <name>pyridoxal 5'-phosphate</name>
        <dbReference type="ChEBI" id="CHEBI:597326"/>
    </cofactor>
</comment>
<protein>
    <recommendedName>
        <fullName evidence="12">Histidinol-phosphate aminotransferase</fullName>
        <ecNumber evidence="12">2.6.1.9</ecNumber>
    </recommendedName>
    <alternativeName>
        <fullName evidence="12">Imidazole acetol-phosphate transaminase</fullName>
    </alternativeName>
</protein>
<comment type="subunit">
    <text evidence="5 12">Homodimer.</text>
</comment>
<keyword evidence="7 12" id="KW-0028">Amino-acid biosynthesis</keyword>
<dbReference type="PANTHER" id="PTHR42885">
    <property type="entry name" value="HISTIDINOL-PHOSPHATE AMINOTRANSFERASE-RELATED"/>
    <property type="match status" value="1"/>
</dbReference>
<dbReference type="AlphaFoldDB" id="A0AA37KP45"/>
<dbReference type="InterPro" id="IPR015421">
    <property type="entry name" value="PyrdxlP-dep_Trfase_major"/>
</dbReference>
<dbReference type="GO" id="GO:0000105">
    <property type="term" value="P:L-histidine biosynthetic process"/>
    <property type="evidence" value="ECO:0007669"/>
    <property type="project" value="UniProtKB-UniRule"/>
</dbReference>
<evidence type="ECO:0000313" key="14">
    <source>
        <dbReference type="EMBL" id="GKI19175.1"/>
    </source>
</evidence>
<dbReference type="PROSITE" id="PS00599">
    <property type="entry name" value="AA_TRANSFER_CLASS_2"/>
    <property type="match status" value="1"/>
</dbReference>
<gene>
    <name evidence="12 14" type="primary">hisC</name>
    <name evidence="14" type="ORF">CE91St16_20830</name>
</gene>
<evidence type="ECO:0000256" key="6">
    <source>
        <dbReference type="ARBA" id="ARBA00022576"/>
    </source>
</evidence>
<evidence type="ECO:0000256" key="10">
    <source>
        <dbReference type="ARBA" id="ARBA00023102"/>
    </source>
</evidence>
<sequence>MKPLAQLVRPNILALQPYSTARDEYAGGGIGVWLDANESPYDNGVNRYPDPHQRELKAQLAALKGVRSGQIFLGNGSDEAIDLAFRIFCEPGRDNAVSIAPTYGMYRVAAQTNGVELREVPLGADFSLPVEALLAAADGRTKLLWLCSPNNPTGNAFPDREIEELLRRFDGVVVLDEAYIDFAEGRGFLPRLDEFPNLIVLQTLSKAWGMAGLRLGLAFASERIAALFGQVKYPYNINTLTQQTAAECLRRNIAAQIAQIREERGRLAAALAGCGCIERVYPSQANFLLVKTADPDRLYGELIAAGVIVRNRTRIAGCEGCLRITVGTPAENGRMLETVKNFRP</sequence>
<comment type="catalytic activity">
    <reaction evidence="11 12">
        <text>L-histidinol phosphate + 2-oxoglutarate = 3-(imidazol-4-yl)-2-oxopropyl phosphate + L-glutamate</text>
        <dbReference type="Rhea" id="RHEA:23744"/>
        <dbReference type="ChEBI" id="CHEBI:16810"/>
        <dbReference type="ChEBI" id="CHEBI:29985"/>
        <dbReference type="ChEBI" id="CHEBI:57766"/>
        <dbReference type="ChEBI" id="CHEBI:57980"/>
        <dbReference type="EC" id="2.6.1.9"/>
    </reaction>
</comment>
<dbReference type="SUPFAM" id="SSF53383">
    <property type="entry name" value="PLP-dependent transferases"/>
    <property type="match status" value="1"/>
</dbReference>
<evidence type="ECO:0000256" key="4">
    <source>
        <dbReference type="ARBA" id="ARBA00007970"/>
    </source>
</evidence>
<dbReference type="GO" id="GO:0030170">
    <property type="term" value="F:pyridoxal phosphate binding"/>
    <property type="evidence" value="ECO:0007669"/>
    <property type="project" value="InterPro"/>
</dbReference>
<dbReference type="InterPro" id="IPR015424">
    <property type="entry name" value="PyrdxlP-dep_Trfase"/>
</dbReference>
<keyword evidence="9 12" id="KW-0663">Pyridoxal phosphate</keyword>
<dbReference type="GO" id="GO:0004400">
    <property type="term" value="F:histidinol-phosphate transaminase activity"/>
    <property type="evidence" value="ECO:0007669"/>
    <property type="project" value="UniProtKB-UniRule"/>
</dbReference>
<dbReference type="OMA" id="NFVQFGR"/>
<dbReference type="PANTHER" id="PTHR42885:SF2">
    <property type="entry name" value="HISTIDINOL-PHOSPHATE AMINOTRANSFERASE"/>
    <property type="match status" value="1"/>
</dbReference>
<evidence type="ECO:0000256" key="5">
    <source>
        <dbReference type="ARBA" id="ARBA00011738"/>
    </source>
</evidence>
<dbReference type="Gene3D" id="3.40.640.10">
    <property type="entry name" value="Type I PLP-dependent aspartate aminotransferase-like (Major domain)"/>
    <property type="match status" value="1"/>
</dbReference>
<comment type="caution">
    <text evidence="14">The sequence shown here is derived from an EMBL/GenBank/DDBJ whole genome shotgun (WGS) entry which is preliminary data.</text>
</comment>
<dbReference type="NCBIfam" id="TIGR01141">
    <property type="entry name" value="hisC"/>
    <property type="match status" value="1"/>
</dbReference>
<feature type="domain" description="Aminotransferase class I/classII large" evidence="13">
    <location>
        <begin position="40"/>
        <end position="337"/>
    </location>
</feature>
<evidence type="ECO:0000256" key="11">
    <source>
        <dbReference type="ARBA" id="ARBA00047481"/>
    </source>
</evidence>
<name>A0AA37KP45_9BACT</name>
<reference evidence="14" key="1">
    <citation type="submission" date="2022-01" db="EMBL/GenBank/DDBJ databases">
        <title>Novel bile acid biosynthetic pathways are enriched in the microbiome of centenarians.</title>
        <authorList>
            <person name="Sato Y."/>
            <person name="Atarashi K."/>
            <person name="Plichta R.D."/>
            <person name="Arai Y."/>
            <person name="Sasajima S."/>
            <person name="Kearney M.S."/>
            <person name="Suda W."/>
            <person name="Takeshita K."/>
            <person name="Sasaki T."/>
            <person name="Okamoto S."/>
            <person name="Skelly N.A."/>
            <person name="Okamura Y."/>
            <person name="Vlamakis H."/>
            <person name="Li Y."/>
            <person name="Tanoue T."/>
            <person name="Takei H."/>
            <person name="Nittono H."/>
            <person name="Narushima S."/>
            <person name="Irie J."/>
            <person name="Itoh H."/>
            <person name="Moriya K."/>
            <person name="Sugiura Y."/>
            <person name="Suematsu M."/>
            <person name="Moritoki N."/>
            <person name="Shibata S."/>
            <person name="Littman R.D."/>
            <person name="Fischbach A.M."/>
            <person name="Uwamino Y."/>
            <person name="Inoue T."/>
            <person name="Honda A."/>
            <person name="Hattori M."/>
            <person name="Murai T."/>
            <person name="Xavier J.R."/>
            <person name="Hirose N."/>
            <person name="Honda K."/>
        </authorList>
    </citation>
    <scope>NUCLEOTIDE SEQUENCE</scope>
    <source>
        <strain evidence="14">CE91-St16</strain>
    </source>
</reference>